<dbReference type="InterPro" id="IPR009057">
    <property type="entry name" value="Homeodomain-like_sf"/>
</dbReference>
<keyword evidence="3" id="KW-1185">Reference proteome</keyword>
<name>A0ABV3URE1_9GAMM</name>
<dbReference type="SUPFAM" id="SSF46689">
    <property type="entry name" value="Homeodomain-like"/>
    <property type="match status" value="1"/>
</dbReference>
<dbReference type="Gene3D" id="1.10.10.60">
    <property type="entry name" value="Homeodomain-like"/>
    <property type="match status" value="1"/>
</dbReference>
<dbReference type="InterPro" id="IPR002197">
    <property type="entry name" value="HTH_Fis"/>
</dbReference>
<feature type="non-terminal residue" evidence="2">
    <location>
        <position position="1"/>
    </location>
</feature>
<evidence type="ECO:0000313" key="3">
    <source>
        <dbReference type="Proteomes" id="UP001558101"/>
    </source>
</evidence>
<evidence type="ECO:0000259" key="1">
    <source>
        <dbReference type="Pfam" id="PF02954"/>
    </source>
</evidence>
<accession>A0ABV3URE1</accession>
<sequence length="86" mass="9990">CHVHYLQLADWPEHLLSHQPLLESEPQPGIPLLTLAEMERQAIIHAANVSRGQLNEMAQLLSIGRTTLWRKIKQYQIDIRQFNLRA</sequence>
<dbReference type="Pfam" id="PF02954">
    <property type="entry name" value="HTH_8"/>
    <property type="match status" value="1"/>
</dbReference>
<proteinExistence type="predicted"/>
<organism evidence="2 3">
    <name type="scientific">Serratia quinivorans</name>
    <dbReference type="NCBI Taxonomy" id="137545"/>
    <lineage>
        <taxon>Bacteria</taxon>
        <taxon>Pseudomonadati</taxon>
        <taxon>Pseudomonadota</taxon>
        <taxon>Gammaproteobacteria</taxon>
        <taxon>Enterobacterales</taxon>
        <taxon>Yersiniaceae</taxon>
        <taxon>Serratia</taxon>
    </lineage>
</organism>
<dbReference type="Proteomes" id="UP001558101">
    <property type="component" value="Unassembled WGS sequence"/>
</dbReference>
<dbReference type="RefSeq" id="WP_368454660.1">
    <property type="nucleotide sequence ID" value="NZ_JBFQXQ010000150.1"/>
</dbReference>
<gene>
    <name evidence="2" type="ORF">AB4M04_26240</name>
</gene>
<dbReference type="EMBL" id="JBFQXQ010000150">
    <property type="protein sequence ID" value="MEX3175549.1"/>
    <property type="molecule type" value="Genomic_DNA"/>
</dbReference>
<evidence type="ECO:0000313" key="2">
    <source>
        <dbReference type="EMBL" id="MEX3175549.1"/>
    </source>
</evidence>
<reference evidence="2 3" key="1">
    <citation type="submission" date="2024-07" db="EMBL/GenBank/DDBJ databases">
        <title>Genomes of novel Serratia strains from suburban soil.</title>
        <authorList>
            <person name="Markert E.X."/>
            <person name="Severe K."/>
            <person name="Severe L."/>
            <person name="Twing K.I."/>
            <person name="Ward L.M."/>
        </authorList>
    </citation>
    <scope>NUCLEOTIDE SEQUENCE [LARGE SCALE GENOMIC DNA]</scope>
    <source>
        <strain evidence="2 3">3C-UT</strain>
    </source>
</reference>
<protein>
    <submittedName>
        <fullName evidence="2">Helix-turn-helix domain-containing protein</fullName>
    </submittedName>
</protein>
<feature type="domain" description="DNA binding HTH" evidence="1">
    <location>
        <begin position="34"/>
        <end position="75"/>
    </location>
</feature>
<comment type="caution">
    <text evidence="2">The sequence shown here is derived from an EMBL/GenBank/DDBJ whole genome shotgun (WGS) entry which is preliminary data.</text>
</comment>